<dbReference type="AlphaFoldDB" id="A0A6J6KX90"/>
<sequence length="69" mass="7450">MFSTSPSRNETPRMSCFASRNWATVAPLLAAVSRAAEESNSGVGVFGICIIYAYFLGSLTLAIDYGPRR</sequence>
<organism evidence="2">
    <name type="scientific">freshwater metagenome</name>
    <dbReference type="NCBI Taxonomy" id="449393"/>
    <lineage>
        <taxon>unclassified sequences</taxon>
        <taxon>metagenomes</taxon>
        <taxon>ecological metagenomes</taxon>
    </lineage>
</organism>
<protein>
    <submittedName>
        <fullName evidence="2">Unannotated protein</fullName>
    </submittedName>
</protein>
<dbReference type="EMBL" id="CAEZWI010000059">
    <property type="protein sequence ID" value="CAB4652599.1"/>
    <property type="molecule type" value="Genomic_DNA"/>
</dbReference>
<gene>
    <name evidence="2" type="ORF">UFOPK2237_00613</name>
</gene>
<name>A0A6J6KX90_9ZZZZ</name>
<evidence type="ECO:0000313" key="2">
    <source>
        <dbReference type="EMBL" id="CAB4652599.1"/>
    </source>
</evidence>
<proteinExistence type="predicted"/>
<feature type="transmembrane region" description="Helical" evidence="1">
    <location>
        <begin position="45"/>
        <end position="63"/>
    </location>
</feature>
<keyword evidence="1" id="KW-1133">Transmembrane helix</keyword>
<accession>A0A6J6KX90</accession>
<evidence type="ECO:0000256" key="1">
    <source>
        <dbReference type="SAM" id="Phobius"/>
    </source>
</evidence>
<keyword evidence="1" id="KW-0812">Transmembrane</keyword>
<keyword evidence="1" id="KW-0472">Membrane</keyword>
<reference evidence="2" key="1">
    <citation type="submission" date="2020-05" db="EMBL/GenBank/DDBJ databases">
        <authorList>
            <person name="Chiriac C."/>
            <person name="Salcher M."/>
            <person name="Ghai R."/>
            <person name="Kavagutti S V."/>
        </authorList>
    </citation>
    <scope>NUCLEOTIDE SEQUENCE</scope>
</reference>